<dbReference type="KEGG" id="gps:C427_4434"/>
<reference evidence="6 7" key="1">
    <citation type="journal article" date="2013" name="Genome Announc.">
        <title>Complete Genome Sequence of Glaciecola psychrophila Strain 170T.</title>
        <authorList>
            <person name="Yin J."/>
            <person name="Chen J."/>
            <person name="Liu G."/>
            <person name="Yu Y."/>
            <person name="Song L."/>
            <person name="Wang X."/>
            <person name="Qu X."/>
        </authorList>
    </citation>
    <scope>NUCLEOTIDE SEQUENCE [LARGE SCALE GENOMIC DNA]</scope>
    <source>
        <strain evidence="6 7">170</strain>
    </source>
</reference>
<protein>
    <recommendedName>
        <fullName evidence="8">Crp/Fnr family transcriptional regulator</fullName>
    </recommendedName>
</protein>
<dbReference type="Pfam" id="PF13545">
    <property type="entry name" value="HTH_Crp_2"/>
    <property type="match status" value="1"/>
</dbReference>
<dbReference type="PANTHER" id="PTHR24567">
    <property type="entry name" value="CRP FAMILY TRANSCRIPTIONAL REGULATORY PROTEIN"/>
    <property type="match status" value="1"/>
</dbReference>
<dbReference type="InterPro" id="IPR036390">
    <property type="entry name" value="WH_DNA-bd_sf"/>
</dbReference>
<dbReference type="InterPro" id="IPR018490">
    <property type="entry name" value="cNMP-bd_dom_sf"/>
</dbReference>
<dbReference type="HOGENOM" id="CLU_075053_3_2_6"/>
<dbReference type="SUPFAM" id="SSF51206">
    <property type="entry name" value="cAMP-binding domain-like"/>
    <property type="match status" value="1"/>
</dbReference>
<dbReference type="SMART" id="SM00100">
    <property type="entry name" value="cNMP"/>
    <property type="match status" value="1"/>
</dbReference>
<dbReference type="RefSeq" id="WP_007640938.1">
    <property type="nucleotide sequence ID" value="NC_020514.1"/>
</dbReference>
<gene>
    <name evidence="6" type="ORF">C427_4434</name>
</gene>
<keyword evidence="3" id="KW-0804">Transcription</keyword>
<proteinExistence type="predicted"/>
<dbReference type="STRING" id="1129794.C427_4434"/>
<dbReference type="SMART" id="SM00419">
    <property type="entry name" value="HTH_CRP"/>
    <property type="match status" value="1"/>
</dbReference>
<dbReference type="GO" id="GO:0003700">
    <property type="term" value="F:DNA-binding transcription factor activity"/>
    <property type="evidence" value="ECO:0007669"/>
    <property type="project" value="TreeGrafter"/>
</dbReference>
<feature type="domain" description="HTH crp-type" evidence="5">
    <location>
        <begin position="146"/>
        <end position="219"/>
    </location>
</feature>
<keyword evidence="2" id="KW-0238">DNA-binding</keyword>
<evidence type="ECO:0000313" key="6">
    <source>
        <dbReference type="EMBL" id="AGH46536.1"/>
    </source>
</evidence>
<dbReference type="SUPFAM" id="SSF46785">
    <property type="entry name" value="Winged helix' DNA-binding domain"/>
    <property type="match status" value="1"/>
</dbReference>
<dbReference type="InterPro" id="IPR000595">
    <property type="entry name" value="cNMP-bd_dom"/>
</dbReference>
<sequence>MNFETVIRQCAWFNGAPDSAFETLIEAARLKRFEQKKYLYRLGEEGEFVYGVVSGFVRIKISSIHGQEFAITEFSCNAWLGEFTLTNQPARMFEAQVLDNSSIIQIPKRVVKTLAEEYPVIYQYLFLAQAEKTLQMCELLGGMLFYPLAARLAGRLQWFAQHYGIQTDEGILIDKKMTQQELAELARGSRQRVNKIVKEFEDEGILILTGQKYLVKNMLALKAKTQLKNE</sequence>
<feature type="domain" description="Cyclic nucleotide-binding" evidence="4">
    <location>
        <begin position="12"/>
        <end position="114"/>
    </location>
</feature>
<evidence type="ECO:0000256" key="2">
    <source>
        <dbReference type="ARBA" id="ARBA00023125"/>
    </source>
</evidence>
<accession>K6Z259</accession>
<dbReference type="InterPro" id="IPR036388">
    <property type="entry name" value="WH-like_DNA-bd_sf"/>
</dbReference>
<dbReference type="InterPro" id="IPR012318">
    <property type="entry name" value="HTH_CRP"/>
</dbReference>
<evidence type="ECO:0000313" key="7">
    <source>
        <dbReference type="Proteomes" id="UP000011864"/>
    </source>
</evidence>
<dbReference type="InterPro" id="IPR050397">
    <property type="entry name" value="Env_Response_Regulators"/>
</dbReference>
<dbReference type="PROSITE" id="PS51063">
    <property type="entry name" value="HTH_CRP_2"/>
    <property type="match status" value="1"/>
</dbReference>
<dbReference type="GO" id="GO:0005829">
    <property type="term" value="C:cytosol"/>
    <property type="evidence" value="ECO:0007669"/>
    <property type="project" value="TreeGrafter"/>
</dbReference>
<dbReference type="Pfam" id="PF00027">
    <property type="entry name" value="cNMP_binding"/>
    <property type="match status" value="1"/>
</dbReference>
<dbReference type="PATRIC" id="fig|1129794.4.peg.4416"/>
<evidence type="ECO:0008006" key="8">
    <source>
        <dbReference type="Google" id="ProtNLM"/>
    </source>
</evidence>
<dbReference type="Gene3D" id="1.10.10.10">
    <property type="entry name" value="Winged helix-like DNA-binding domain superfamily/Winged helix DNA-binding domain"/>
    <property type="match status" value="1"/>
</dbReference>
<evidence type="ECO:0000259" key="4">
    <source>
        <dbReference type="PROSITE" id="PS50042"/>
    </source>
</evidence>
<dbReference type="PANTHER" id="PTHR24567:SF26">
    <property type="entry name" value="REGULATORY PROTEIN YEIL"/>
    <property type="match status" value="1"/>
</dbReference>
<evidence type="ECO:0000259" key="5">
    <source>
        <dbReference type="PROSITE" id="PS51063"/>
    </source>
</evidence>
<dbReference type="PROSITE" id="PS50042">
    <property type="entry name" value="CNMP_BINDING_3"/>
    <property type="match status" value="1"/>
</dbReference>
<dbReference type="GO" id="GO:0003677">
    <property type="term" value="F:DNA binding"/>
    <property type="evidence" value="ECO:0007669"/>
    <property type="project" value="UniProtKB-KW"/>
</dbReference>
<keyword evidence="7" id="KW-1185">Reference proteome</keyword>
<evidence type="ECO:0000256" key="3">
    <source>
        <dbReference type="ARBA" id="ARBA00023163"/>
    </source>
</evidence>
<keyword evidence="1" id="KW-0805">Transcription regulation</keyword>
<organism evidence="6 7">
    <name type="scientific">Paraglaciecola psychrophila 170</name>
    <dbReference type="NCBI Taxonomy" id="1129794"/>
    <lineage>
        <taxon>Bacteria</taxon>
        <taxon>Pseudomonadati</taxon>
        <taxon>Pseudomonadota</taxon>
        <taxon>Gammaproteobacteria</taxon>
        <taxon>Alteromonadales</taxon>
        <taxon>Alteromonadaceae</taxon>
        <taxon>Paraglaciecola</taxon>
    </lineage>
</organism>
<name>K6Z259_9ALTE</name>
<dbReference type="OrthoDB" id="6881322at2"/>
<dbReference type="Proteomes" id="UP000011864">
    <property type="component" value="Chromosome"/>
</dbReference>
<dbReference type="InterPro" id="IPR014710">
    <property type="entry name" value="RmlC-like_jellyroll"/>
</dbReference>
<dbReference type="Gene3D" id="2.60.120.10">
    <property type="entry name" value="Jelly Rolls"/>
    <property type="match status" value="1"/>
</dbReference>
<dbReference type="AlphaFoldDB" id="K6Z259"/>
<dbReference type="EMBL" id="CP003837">
    <property type="protein sequence ID" value="AGH46536.1"/>
    <property type="molecule type" value="Genomic_DNA"/>
</dbReference>
<dbReference type="eggNOG" id="COG0664">
    <property type="taxonomic scope" value="Bacteria"/>
</dbReference>
<evidence type="ECO:0000256" key="1">
    <source>
        <dbReference type="ARBA" id="ARBA00023015"/>
    </source>
</evidence>
<dbReference type="CDD" id="cd00038">
    <property type="entry name" value="CAP_ED"/>
    <property type="match status" value="1"/>
</dbReference>